<gene>
    <name evidence="10" type="ORF">G443_003068</name>
</gene>
<evidence type="ECO:0000256" key="6">
    <source>
        <dbReference type="ARBA" id="ARBA00022989"/>
    </source>
</evidence>
<evidence type="ECO:0000313" key="11">
    <source>
        <dbReference type="Proteomes" id="UP000791080"/>
    </source>
</evidence>
<evidence type="ECO:0000256" key="7">
    <source>
        <dbReference type="ARBA" id="ARBA00023136"/>
    </source>
</evidence>
<feature type="transmembrane region" description="Helical" evidence="8">
    <location>
        <begin position="196"/>
        <end position="214"/>
    </location>
</feature>
<evidence type="ECO:0000256" key="8">
    <source>
        <dbReference type="SAM" id="Phobius"/>
    </source>
</evidence>
<keyword evidence="11" id="KW-1185">Reference proteome</keyword>
<dbReference type="PANTHER" id="PTHR30413">
    <property type="entry name" value="INNER MEMBRANE TRANSPORT PERMEASE"/>
    <property type="match status" value="1"/>
</dbReference>
<feature type="transmembrane region" description="Helical" evidence="8">
    <location>
        <begin position="255"/>
        <end position="276"/>
    </location>
</feature>
<comment type="caution">
    <text evidence="10">The sequence shown here is derived from an EMBL/GenBank/DDBJ whole genome shotgun (WGS) entry which is preliminary data.</text>
</comment>
<evidence type="ECO:0000256" key="4">
    <source>
        <dbReference type="ARBA" id="ARBA00022475"/>
    </source>
</evidence>
<keyword evidence="7 8" id="KW-0472">Membrane</keyword>
<reference evidence="10 11" key="1">
    <citation type="submission" date="2013-07" db="EMBL/GenBank/DDBJ databases">
        <authorList>
            <consortium name="DOE Joint Genome Institute"/>
            <person name="Reeve W."/>
            <person name="Huntemann M."/>
            <person name="Han J."/>
            <person name="Chen A."/>
            <person name="Kyrpides N."/>
            <person name="Mavromatis K."/>
            <person name="Markowitz V."/>
            <person name="Palaniappan K."/>
            <person name="Ivanova N."/>
            <person name="Schaumberg A."/>
            <person name="Pati A."/>
            <person name="Liolios K."/>
            <person name="Nordberg H.P."/>
            <person name="Cantor M.N."/>
            <person name="Hua S.X."/>
            <person name="Woyke T."/>
        </authorList>
    </citation>
    <scope>NUCLEOTIDE SEQUENCE [LARGE SCALE GENOMIC DNA]</scope>
    <source>
        <strain evidence="10 11">DSM 43889</strain>
    </source>
</reference>
<comment type="subcellular location">
    <subcellularLocation>
        <location evidence="1">Cell membrane</location>
        <topology evidence="1">Multi-pass membrane protein</topology>
    </subcellularLocation>
</comment>
<feature type="domain" description="ABC-2 type transporter transmembrane" evidence="9">
    <location>
        <begin position="39"/>
        <end position="246"/>
    </location>
</feature>
<evidence type="ECO:0000256" key="2">
    <source>
        <dbReference type="ARBA" id="ARBA00007783"/>
    </source>
</evidence>
<dbReference type="RefSeq" id="WP_155886037.1">
    <property type="nucleotide sequence ID" value="NZ_AUBJ02000001.1"/>
</dbReference>
<keyword evidence="4" id="KW-1003">Cell membrane</keyword>
<keyword evidence="3" id="KW-0813">Transport</keyword>
<name>A0ABT1JJV6_ACTCY</name>
<dbReference type="Proteomes" id="UP000791080">
    <property type="component" value="Unassembled WGS sequence"/>
</dbReference>
<comment type="similarity">
    <text evidence="2">Belongs to the ABC-2 integral membrane protein family.</text>
</comment>
<feature type="transmembrane region" description="Helical" evidence="8">
    <location>
        <begin position="86"/>
        <end position="104"/>
    </location>
</feature>
<evidence type="ECO:0000256" key="1">
    <source>
        <dbReference type="ARBA" id="ARBA00004651"/>
    </source>
</evidence>
<protein>
    <submittedName>
        <fullName evidence="10">ABC-2 type transport system permease protein</fullName>
    </submittedName>
</protein>
<keyword evidence="6 8" id="KW-1133">Transmembrane helix</keyword>
<evidence type="ECO:0000313" key="10">
    <source>
        <dbReference type="EMBL" id="MCP2332798.1"/>
    </source>
</evidence>
<dbReference type="InterPro" id="IPR013525">
    <property type="entry name" value="ABC2_TM"/>
</dbReference>
<keyword evidence="5 8" id="KW-0812">Transmembrane</keyword>
<dbReference type="Pfam" id="PF01061">
    <property type="entry name" value="ABC2_membrane"/>
    <property type="match status" value="1"/>
</dbReference>
<feature type="transmembrane region" description="Helical" evidence="8">
    <location>
        <begin position="58"/>
        <end position="80"/>
    </location>
</feature>
<evidence type="ECO:0000256" key="5">
    <source>
        <dbReference type="ARBA" id="ARBA00022692"/>
    </source>
</evidence>
<organism evidence="10 11">
    <name type="scientific">Actinoalloteichus caeruleus DSM 43889</name>
    <dbReference type="NCBI Taxonomy" id="1120930"/>
    <lineage>
        <taxon>Bacteria</taxon>
        <taxon>Bacillati</taxon>
        <taxon>Actinomycetota</taxon>
        <taxon>Actinomycetes</taxon>
        <taxon>Pseudonocardiales</taxon>
        <taxon>Pseudonocardiaceae</taxon>
        <taxon>Actinoalloteichus</taxon>
        <taxon>Actinoalloteichus cyanogriseus</taxon>
    </lineage>
</organism>
<sequence>MQVSSTLDEANPTTANSSRTWSRAFQDIAQAARQRNLWGYLGWQDIKQGYRRSVIGPLWITISTGVMTLALGILFGGLFGNPLHEFLPYVAVGLICWTFISNCINEGAQVFIANEGLIKHLPAPVTTHVFRLVWRQTLFFAHNLLIYVIIFAIFPQPVDLSLLLVVPALALLVVNAGWASLLVGIISTRFRDIPPITGNIVQLLFYLTPIVWSYETLINSESAVVRERAVLAQLNPFMHFIEMVRRPMLGLETNLTNWLVVGAITVVGWAVALLMLRNYRARVSYWV</sequence>
<proteinExistence type="inferred from homology"/>
<dbReference type="PANTHER" id="PTHR30413:SF10">
    <property type="entry name" value="CAPSULE POLYSACCHARIDE EXPORT INNER-MEMBRANE PROTEIN CTRC"/>
    <property type="match status" value="1"/>
</dbReference>
<accession>A0ABT1JJV6</accession>
<reference evidence="10 11" key="2">
    <citation type="submission" date="2022-06" db="EMBL/GenBank/DDBJ databases">
        <title>Genomic Encyclopedia of Type Strains, Phase I: the one thousand microbial genomes (KMG-I) project.</title>
        <authorList>
            <person name="Kyrpides N."/>
        </authorList>
    </citation>
    <scope>NUCLEOTIDE SEQUENCE [LARGE SCALE GENOMIC DNA]</scope>
    <source>
        <strain evidence="10 11">DSM 43889</strain>
    </source>
</reference>
<feature type="transmembrane region" description="Helical" evidence="8">
    <location>
        <begin position="160"/>
        <end position="184"/>
    </location>
</feature>
<evidence type="ECO:0000259" key="9">
    <source>
        <dbReference type="Pfam" id="PF01061"/>
    </source>
</evidence>
<evidence type="ECO:0000256" key="3">
    <source>
        <dbReference type="ARBA" id="ARBA00022448"/>
    </source>
</evidence>
<dbReference type="EMBL" id="AUBJ02000001">
    <property type="protein sequence ID" value="MCP2332798.1"/>
    <property type="molecule type" value="Genomic_DNA"/>
</dbReference>
<feature type="transmembrane region" description="Helical" evidence="8">
    <location>
        <begin position="137"/>
        <end position="154"/>
    </location>
</feature>